<evidence type="ECO:0000256" key="2">
    <source>
        <dbReference type="ARBA" id="ARBA00023180"/>
    </source>
</evidence>
<organism evidence="5">
    <name type="scientific">Loa loa</name>
    <name type="common">Eye worm</name>
    <name type="synonym">Filaria loa</name>
    <dbReference type="NCBI Taxonomy" id="7209"/>
    <lineage>
        <taxon>Eukaryota</taxon>
        <taxon>Metazoa</taxon>
        <taxon>Ecdysozoa</taxon>
        <taxon>Nematoda</taxon>
        <taxon>Chromadorea</taxon>
        <taxon>Rhabditida</taxon>
        <taxon>Spirurina</taxon>
        <taxon>Spiruromorpha</taxon>
        <taxon>Filarioidea</taxon>
        <taxon>Onchocercidae</taxon>
        <taxon>Loa</taxon>
    </lineage>
</organism>
<dbReference type="GO" id="GO:0046872">
    <property type="term" value="F:metal ion binding"/>
    <property type="evidence" value="ECO:0007669"/>
    <property type="project" value="InterPro"/>
</dbReference>
<dbReference type="CDD" id="cd16018">
    <property type="entry name" value="Enpp"/>
    <property type="match status" value="1"/>
</dbReference>
<dbReference type="PANTHER" id="PTHR10151:SF114">
    <property type="entry name" value="ECTONUCLEOTIDE PYROPHOSPHATASE_PHOSPHODIESTERASE C27A7.3"/>
    <property type="match status" value="1"/>
</dbReference>
<dbReference type="GO" id="GO:0016529">
    <property type="term" value="C:sarcoplasmic reticulum"/>
    <property type="evidence" value="ECO:0007669"/>
    <property type="project" value="TreeGrafter"/>
</dbReference>
<evidence type="ECO:0000256" key="3">
    <source>
        <dbReference type="SAM" id="Phobius"/>
    </source>
</evidence>
<dbReference type="RefSeq" id="XP_020302942.1">
    <property type="nucleotide sequence ID" value="XM_020446756.1"/>
</dbReference>
<dbReference type="EMBL" id="JH712172">
    <property type="protein sequence ID" value="EFO23427.2"/>
    <property type="molecule type" value="Genomic_DNA"/>
</dbReference>
<dbReference type="OrthoDB" id="415411at2759"/>
<dbReference type="GO" id="GO:0031674">
    <property type="term" value="C:I band"/>
    <property type="evidence" value="ECO:0007669"/>
    <property type="project" value="TreeGrafter"/>
</dbReference>
<dbReference type="SUPFAM" id="SSF53649">
    <property type="entry name" value="Alkaline phosphatase-like"/>
    <property type="match status" value="1"/>
</dbReference>
<dbReference type="GeneID" id="9942464"/>
<keyword evidence="2" id="KW-0325">Glycoprotein</keyword>
<accession>A0A1S0U0N8</accession>
<dbReference type="InterPro" id="IPR044929">
    <property type="entry name" value="DNA/RNA_non-sp_Endonuclease_sf"/>
</dbReference>
<dbReference type="PANTHER" id="PTHR10151">
    <property type="entry name" value="ECTONUCLEOTIDE PYROPHOSPHATASE/PHOSPHODIESTERASE"/>
    <property type="match status" value="1"/>
</dbReference>
<dbReference type="GO" id="GO:0055120">
    <property type="term" value="C:striated muscle dense body"/>
    <property type="evidence" value="ECO:0007669"/>
    <property type="project" value="TreeGrafter"/>
</dbReference>
<protein>
    <recommendedName>
        <fullName evidence="4">ENPP1-3/EXOG-like endonuclease/phosphodiesterase domain-containing protein</fullName>
    </recommendedName>
</protein>
<dbReference type="CTD" id="9942464"/>
<dbReference type="SMART" id="SM00477">
    <property type="entry name" value="NUC"/>
    <property type="match status" value="1"/>
</dbReference>
<name>A0A1S0U0N8_LOALO</name>
<dbReference type="GO" id="GO:0016787">
    <property type="term" value="F:hydrolase activity"/>
    <property type="evidence" value="ECO:0007669"/>
    <property type="project" value="UniProtKB-KW"/>
</dbReference>
<proteinExistence type="predicted"/>
<dbReference type="InterPro" id="IPR017850">
    <property type="entry name" value="Alkaline_phosphatase_core_sf"/>
</dbReference>
<keyword evidence="3" id="KW-0812">Transmembrane</keyword>
<keyword evidence="3" id="KW-0472">Membrane</keyword>
<evidence type="ECO:0000313" key="5">
    <source>
        <dbReference type="EMBL" id="EFO23427.2"/>
    </source>
</evidence>
<feature type="transmembrane region" description="Helical" evidence="3">
    <location>
        <begin position="21"/>
        <end position="44"/>
    </location>
</feature>
<gene>
    <name evidence="5" type="ORF">LOAG_05060</name>
</gene>
<evidence type="ECO:0000256" key="1">
    <source>
        <dbReference type="ARBA" id="ARBA00022801"/>
    </source>
</evidence>
<dbReference type="Gene3D" id="3.40.720.10">
    <property type="entry name" value="Alkaline Phosphatase, subunit A"/>
    <property type="match status" value="1"/>
</dbReference>
<dbReference type="AlphaFoldDB" id="A0A1S0U0N8"/>
<dbReference type="InterPro" id="IPR020821">
    <property type="entry name" value="ENPP1-3/EXOG-like_nuc-like"/>
</dbReference>
<dbReference type="FunCoup" id="A0A1S0U0N8">
    <property type="interactions" value="245"/>
</dbReference>
<evidence type="ECO:0000259" key="4">
    <source>
        <dbReference type="SMART" id="SM00477"/>
    </source>
</evidence>
<dbReference type="OMA" id="YLPKWAD"/>
<dbReference type="GO" id="GO:0003676">
    <property type="term" value="F:nucleic acid binding"/>
    <property type="evidence" value="ECO:0007669"/>
    <property type="project" value="InterPro"/>
</dbReference>
<dbReference type="Gene3D" id="3.40.570.10">
    <property type="entry name" value="Extracellular Endonuclease, subunit A"/>
    <property type="match status" value="1"/>
</dbReference>
<dbReference type="KEGG" id="loa:LOAG_05060"/>
<dbReference type="Pfam" id="PF01663">
    <property type="entry name" value="Phosphodiest"/>
    <property type="match status" value="2"/>
</dbReference>
<dbReference type="InParanoid" id="A0A1S0U0N8"/>
<keyword evidence="1" id="KW-0378">Hydrolase</keyword>
<feature type="domain" description="ENPP1-3/EXOG-like endonuclease/phosphodiesterase" evidence="4">
    <location>
        <begin position="470"/>
        <end position="668"/>
    </location>
</feature>
<sequence length="682" mass="77960">MNTKERSGKVSEIAGNMVSSLFIITTVIFVISIAKLPGVVDAFISNSYCCKQNACRYKFAKTPLLIISLDGFRNSYMEQNITPAIDSLFYCGTHSKYMLPSFPSKTFPNHYTIATGLYPAWHGIVDNRFYDEELGAFFKKSTQKPGWYLGEPIWLTAQKAGLKSAVFFWPGSENSEKLPNYWMKYDSSTPFTSRVDTIIKWLQLPENERPTLIQVYFEEPDLAGHKYGPHSQAVRTALILTDGIINYLLRRLDDQGLMGCINVIIVSDHDADSITSSIMTKLQCQHGNNYLMYGKDTVPIRFHYGGSSRIGDIIISARPETSIFLTAEQNESYTRLGDHGYDNRIDSMRAIFIAFGPDIGMNRVIDSFQNIELYNLFAYLLRIDAAPNNGTDGALFDVLRTLPTIPMTAVDHPPDQCTNMINIKMCNFSHNCPVMDDIYQRCPMIFYSSISASKMHFTGELCRINLCDAIIYFDRKFQKTIMVEGIIRQSIWVQKTNENCVTYIENVMQINLCETPKNDSYSVISLFGNLDRYNTLDLARMIVPKAFSDGIWQYILSTITEYLTKYGNMRFFSGPIYDQNGDGVRDSDDQIRDGNPSHLFFVFMWCANSALTDYTLCKDIIFHPYILPLKDSNLNCLDPPEYLHDNAVRMRDIELLTGMEFFTDRSVWSNYEAIKLRTMLRT</sequence>
<reference evidence="5" key="1">
    <citation type="submission" date="2012-04" db="EMBL/GenBank/DDBJ databases">
        <title>The Genome Sequence of Loa loa.</title>
        <authorList>
            <consortium name="The Broad Institute Genome Sequencing Platform"/>
            <consortium name="Broad Institute Genome Sequencing Center for Infectious Disease"/>
            <person name="Nutman T.B."/>
            <person name="Fink D.L."/>
            <person name="Russ C."/>
            <person name="Young S."/>
            <person name="Zeng Q."/>
            <person name="Gargeya S."/>
            <person name="Alvarado L."/>
            <person name="Berlin A."/>
            <person name="Chapman S.B."/>
            <person name="Chen Z."/>
            <person name="Freedman E."/>
            <person name="Gellesch M."/>
            <person name="Goldberg J."/>
            <person name="Griggs A."/>
            <person name="Gujja S."/>
            <person name="Heilman E.R."/>
            <person name="Heiman D."/>
            <person name="Howarth C."/>
            <person name="Mehta T."/>
            <person name="Neiman D."/>
            <person name="Pearson M."/>
            <person name="Roberts A."/>
            <person name="Saif S."/>
            <person name="Shea T."/>
            <person name="Shenoy N."/>
            <person name="Sisk P."/>
            <person name="Stolte C."/>
            <person name="Sykes S."/>
            <person name="White J."/>
            <person name="Yandava C."/>
            <person name="Haas B."/>
            <person name="Henn M.R."/>
            <person name="Nusbaum C."/>
            <person name="Birren B."/>
        </authorList>
    </citation>
    <scope>NUCLEOTIDE SEQUENCE [LARGE SCALE GENOMIC DNA]</scope>
</reference>
<dbReference type="InterPro" id="IPR002591">
    <property type="entry name" value="Phosphodiest/P_Trfase"/>
</dbReference>
<keyword evidence="3" id="KW-1133">Transmembrane helix</keyword>